<sequence>MSKVRNKNTSIELVVRKALFVRGFRYKINDRTLPATPDIVLPKYKAVIFVHGCFWHGHNCPHGKLPKSNQEFWSNKIKLNKSRDRKNIDRLINQGWRVATVWECSLRGKTPKEVTLVIKTLKTWLTSDSQYIKIP</sequence>
<dbReference type="Pfam" id="PF03852">
    <property type="entry name" value="Vsr"/>
    <property type="match status" value="1"/>
</dbReference>
<evidence type="ECO:0000256" key="2">
    <source>
        <dbReference type="ARBA" id="ARBA00022759"/>
    </source>
</evidence>
<evidence type="ECO:0000256" key="6">
    <source>
        <dbReference type="PIRNR" id="PIRNR018267"/>
    </source>
</evidence>
<protein>
    <recommendedName>
        <fullName evidence="6">Very short patch repair endonuclease</fullName>
        <ecNumber evidence="6">3.1.-.-</ecNumber>
    </recommendedName>
</protein>
<evidence type="ECO:0000256" key="1">
    <source>
        <dbReference type="ARBA" id="ARBA00022722"/>
    </source>
</evidence>
<evidence type="ECO:0000256" key="5">
    <source>
        <dbReference type="ARBA" id="ARBA00023204"/>
    </source>
</evidence>
<keyword evidence="1 6" id="KW-0540">Nuclease</keyword>
<keyword evidence="4 6" id="KW-0378">Hydrolase</keyword>
<organism evidence="7 8">
    <name type="scientific">Thiosulfatimonas sediminis</name>
    <dbReference type="NCBI Taxonomy" id="2675054"/>
    <lineage>
        <taxon>Bacteria</taxon>
        <taxon>Pseudomonadati</taxon>
        <taxon>Pseudomonadota</taxon>
        <taxon>Gammaproteobacteria</taxon>
        <taxon>Thiotrichales</taxon>
        <taxon>Piscirickettsiaceae</taxon>
        <taxon>Thiosulfatimonas</taxon>
    </lineage>
</organism>
<keyword evidence="2 6" id="KW-0255">Endonuclease</keyword>
<dbReference type="EC" id="3.1.-.-" evidence="6"/>
<dbReference type="GO" id="GO:0006298">
    <property type="term" value="P:mismatch repair"/>
    <property type="evidence" value="ECO:0007669"/>
    <property type="project" value="UniProtKB-UniRule"/>
</dbReference>
<dbReference type="REBASE" id="403353">
    <property type="entry name" value="V.Tspaka77ORF7530P"/>
</dbReference>
<dbReference type="PIRSF" id="PIRSF018267">
    <property type="entry name" value="VSR_endonuc"/>
    <property type="match status" value="1"/>
</dbReference>
<name>A0A6F8PTC3_9GAMM</name>
<evidence type="ECO:0000256" key="3">
    <source>
        <dbReference type="ARBA" id="ARBA00022763"/>
    </source>
</evidence>
<comment type="similarity">
    <text evidence="6">Belongs to the vsr family.</text>
</comment>
<dbReference type="NCBIfam" id="TIGR00632">
    <property type="entry name" value="vsr"/>
    <property type="match status" value="1"/>
</dbReference>
<dbReference type="AlphaFoldDB" id="A0A6F8PTC3"/>
<evidence type="ECO:0000256" key="4">
    <source>
        <dbReference type="ARBA" id="ARBA00022801"/>
    </source>
</evidence>
<dbReference type="Proteomes" id="UP000501726">
    <property type="component" value="Chromosome"/>
</dbReference>
<evidence type="ECO:0000313" key="7">
    <source>
        <dbReference type="EMBL" id="BBP45383.1"/>
    </source>
</evidence>
<dbReference type="GO" id="GO:0004519">
    <property type="term" value="F:endonuclease activity"/>
    <property type="evidence" value="ECO:0007669"/>
    <property type="project" value="UniProtKB-KW"/>
</dbReference>
<dbReference type="CDD" id="cd00221">
    <property type="entry name" value="Vsr"/>
    <property type="match status" value="1"/>
</dbReference>
<proteinExistence type="inferred from homology"/>
<dbReference type="EMBL" id="AP021889">
    <property type="protein sequence ID" value="BBP45383.1"/>
    <property type="molecule type" value="Genomic_DNA"/>
</dbReference>
<keyword evidence="3 6" id="KW-0227">DNA damage</keyword>
<keyword evidence="8" id="KW-1185">Reference proteome</keyword>
<evidence type="ECO:0000313" key="8">
    <source>
        <dbReference type="Proteomes" id="UP000501726"/>
    </source>
</evidence>
<reference evidence="8" key="1">
    <citation type="submission" date="2019-11" db="EMBL/GenBank/DDBJ databases">
        <title>Isolation and characterization of two novel species in the genus Thiomicrorhabdus.</title>
        <authorList>
            <person name="Mochizuki J."/>
            <person name="Kojima H."/>
            <person name="Fukui M."/>
        </authorList>
    </citation>
    <scope>NUCLEOTIDE SEQUENCE [LARGE SCALE GENOMIC DNA]</scope>
    <source>
        <strain evidence="8">aks77</strain>
    </source>
</reference>
<dbReference type="InterPro" id="IPR011335">
    <property type="entry name" value="Restrct_endonuc-II-like"/>
</dbReference>
<keyword evidence="5 6" id="KW-0234">DNA repair</keyword>
<dbReference type="GO" id="GO:0016787">
    <property type="term" value="F:hydrolase activity"/>
    <property type="evidence" value="ECO:0007669"/>
    <property type="project" value="UniProtKB-KW"/>
</dbReference>
<accession>A0A6F8PTC3</accession>
<dbReference type="KEGG" id="tse:THMIRHAS_07560"/>
<comment type="function">
    <text evidence="6">May nick specific sequences that contain T:G mispairs resulting from m5C-deamination.</text>
</comment>
<gene>
    <name evidence="7" type="ORF">THMIRHAS_07560</name>
</gene>
<dbReference type="InterPro" id="IPR004603">
    <property type="entry name" value="DNA_mismatch_endonuc_vsr"/>
</dbReference>
<dbReference type="SUPFAM" id="SSF52980">
    <property type="entry name" value="Restriction endonuclease-like"/>
    <property type="match status" value="1"/>
</dbReference>
<dbReference type="Gene3D" id="3.40.960.10">
    <property type="entry name" value="VSR Endonuclease"/>
    <property type="match status" value="1"/>
</dbReference>